<evidence type="ECO:0000256" key="7">
    <source>
        <dbReference type="ARBA" id="ARBA00022801"/>
    </source>
</evidence>
<keyword evidence="4" id="KW-0235">DNA replication</keyword>
<keyword evidence="8" id="KW-0460">Magnesium</keyword>
<evidence type="ECO:0000256" key="2">
    <source>
        <dbReference type="ARBA" id="ARBA00005582"/>
    </source>
</evidence>
<dbReference type="InterPro" id="IPR020476">
    <property type="entry name" value="Nudix_hydrolase"/>
</dbReference>
<dbReference type="Pfam" id="PF00293">
    <property type="entry name" value="NUDIX"/>
    <property type="match status" value="1"/>
</dbReference>
<dbReference type="EMBL" id="JAWNFU010000001">
    <property type="protein sequence ID" value="MDY5152816.1"/>
    <property type="molecule type" value="Genomic_DNA"/>
</dbReference>
<dbReference type="GO" id="GO:0044715">
    <property type="term" value="F:8-oxo-dGDP phosphatase activity"/>
    <property type="evidence" value="ECO:0007669"/>
    <property type="project" value="TreeGrafter"/>
</dbReference>
<evidence type="ECO:0000256" key="1">
    <source>
        <dbReference type="ARBA" id="ARBA00001946"/>
    </source>
</evidence>
<dbReference type="GO" id="GO:0006281">
    <property type="term" value="P:DNA repair"/>
    <property type="evidence" value="ECO:0007669"/>
    <property type="project" value="UniProtKB-KW"/>
</dbReference>
<reference evidence="14" key="1">
    <citation type="submission" date="2023-10" db="EMBL/GenBank/DDBJ databases">
        <title>Whole Genome based description of the genera Actinobaculum and Actinotignum reveals a complex phylogenetic relationship within the species included in the genus Actinotignum.</title>
        <authorList>
            <person name="Jensen C.S."/>
            <person name="Dargis R."/>
            <person name="Kemp M."/>
            <person name="Christensen J.J."/>
        </authorList>
    </citation>
    <scope>NUCLEOTIDE SEQUENCE</scope>
    <source>
        <strain evidence="14">Actinobaculum_suis_CCUG19206T</strain>
    </source>
</reference>
<comment type="catalytic activity">
    <reaction evidence="10">
        <text>8-oxo-dGTP + H2O = 8-oxo-dGMP + diphosphate + H(+)</text>
        <dbReference type="Rhea" id="RHEA:31575"/>
        <dbReference type="ChEBI" id="CHEBI:15377"/>
        <dbReference type="ChEBI" id="CHEBI:15378"/>
        <dbReference type="ChEBI" id="CHEBI:33019"/>
        <dbReference type="ChEBI" id="CHEBI:63224"/>
        <dbReference type="ChEBI" id="CHEBI:77896"/>
        <dbReference type="EC" id="3.6.1.55"/>
    </reaction>
</comment>
<comment type="similarity">
    <text evidence="2 12">Belongs to the Nudix hydrolase family.</text>
</comment>
<dbReference type="GO" id="GO:0044716">
    <property type="term" value="F:8-oxo-GDP phosphatase activity"/>
    <property type="evidence" value="ECO:0007669"/>
    <property type="project" value="TreeGrafter"/>
</dbReference>
<protein>
    <recommendedName>
        <fullName evidence="11">8-oxo-dGTP diphosphatase</fullName>
        <ecNumber evidence="11">3.6.1.55</ecNumber>
    </recommendedName>
</protein>
<dbReference type="InterPro" id="IPR047127">
    <property type="entry name" value="MutT-like"/>
</dbReference>
<evidence type="ECO:0000256" key="8">
    <source>
        <dbReference type="ARBA" id="ARBA00022842"/>
    </source>
</evidence>
<dbReference type="GO" id="GO:0046872">
    <property type="term" value="F:metal ion binding"/>
    <property type="evidence" value="ECO:0007669"/>
    <property type="project" value="UniProtKB-KW"/>
</dbReference>
<evidence type="ECO:0000256" key="4">
    <source>
        <dbReference type="ARBA" id="ARBA00022705"/>
    </source>
</evidence>
<evidence type="ECO:0000313" key="14">
    <source>
        <dbReference type="EMBL" id="MDY5152816.1"/>
    </source>
</evidence>
<dbReference type="PROSITE" id="PS51462">
    <property type="entry name" value="NUDIX"/>
    <property type="match status" value="1"/>
</dbReference>
<dbReference type="Proteomes" id="UP001273799">
    <property type="component" value="Unassembled WGS sequence"/>
</dbReference>
<evidence type="ECO:0000256" key="6">
    <source>
        <dbReference type="ARBA" id="ARBA00022763"/>
    </source>
</evidence>
<evidence type="ECO:0000256" key="9">
    <source>
        <dbReference type="ARBA" id="ARBA00023204"/>
    </source>
</evidence>
<keyword evidence="6" id="KW-0227">DNA damage</keyword>
<dbReference type="InterPro" id="IPR000086">
    <property type="entry name" value="NUDIX_hydrolase_dom"/>
</dbReference>
<evidence type="ECO:0000256" key="11">
    <source>
        <dbReference type="ARBA" id="ARBA00038905"/>
    </source>
</evidence>
<evidence type="ECO:0000259" key="13">
    <source>
        <dbReference type="PROSITE" id="PS51462"/>
    </source>
</evidence>
<dbReference type="CDD" id="cd03425">
    <property type="entry name" value="NUDIX_MutT_NudA_like"/>
    <property type="match status" value="1"/>
</dbReference>
<organism evidence="14 15">
    <name type="scientific">Actinobaculum suis</name>
    <dbReference type="NCBI Taxonomy" id="1657"/>
    <lineage>
        <taxon>Bacteria</taxon>
        <taxon>Bacillati</taxon>
        <taxon>Actinomycetota</taxon>
        <taxon>Actinomycetes</taxon>
        <taxon>Actinomycetales</taxon>
        <taxon>Actinomycetaceae</taxon>
        <taxon>Actinobaculum</taxon>
    </lineage>
</organism>
<proteinExistence type="inferred from homology"/>
<evidence type="ECO:0000256" key="3">
    <source>
        <dbReference type="ARBA" id="ARBA00022457"/>
    </source>
</evidence>
<dbReference type="EC" id="3.6.1.55" evidence="11"/>
<dbReference type="InterPro" id="IPR015797">
    <property type="entry name" value="NUDIX_hydrolase-like_dom_sf"/>
</dbReference>
<keyword evidence="5" id="KW-0479">Metal-binding</keyword>
<evidence type="ECO:0000313" key="15">
    <source>
        <dbReference type="Proteomes" id="UP001273799"/>
    </source>
</evidence>
<evidence type="ECO:0000256" key="12">
    <source>
        <dbReference type="RuleBase" id="RU003476"/>
    </source>
</evidence>
<dbReference type="RefSeq" id="WP_176764488.1">
    <property type="nucleotide sequence ID" value="NZ_FNAU01000009.1"/>
</dbReference>
<dbReference type="GO" id="GO:0035539">
    <property type="term" value="F:8-oxo-7,8-dihydrodeoxyguanosine triphosphate pyrophosphatase activity"/>
    <property type="evidence" value="ECO:0007669"/>
    <property type="project" value="UniProtKB-EC"/>
</dbReference>
<gene>
    <name evidence="14" type="ORF">R6G71_01945</name>
</gene>
<comment type="caution">
    <text evidence="14">The sequence shown here is derived from an EMBL/GenBank/DDBJ whole genome shotgun (WGS) entry which is preliminary data.</text>
</comment>
<dbReference type="PRINTS" id="PR00502">
    <property type="entry name" value="NUDIXFAMILY"/>
</dbReference>
<keyword evidence="7 12" id="KW-0378">Hydrolase</keyword>
<evidence type="ECO:0000256" key="5">
    <source>
        <dbReference type="ARBA" id="ARBA00022723"/>
    </source>
</evidence>
<name>A0AAW9HST1_9ACTO</name>
<dbReference type="SUPFAM" id="SSF55811">
    <property type="entry name" value="Nudix"/>
    <property type="match status" value="1"/>
</dbReference>
<dbReference type="GO" id="GO:0008413">
    <property type="term" value="F:8-oxo-7,8-dihydroguanosine triphosphate pyrophosphatase activity"/>
    <property type="evidence" value="ECO:0007669"/>
    <property type="project" value="TreeGrafter"/>
</dbReference>
<feature type="domain" description="Nudix hydrolase" evidence="13">
    <location>
        <begin position="15"/>
        <end position="163"/>
    </location>
</feature>
<dbReference type="InterPro" id="IPR020084">
    <property type="entry name" value="NUDIX_hydrolase_CS"/>
</dbReference>
<sequence>MDTSGDSMPLSSYAPGQLVVGAALVDSLQNPKTVLGAQRSYPQWADGLWEFPGGKVEPGETPAQALRREIREELGAEIFLGSLVKNPEAKDGSWDLAAGGHNTGKRMLLWLAELAPGAQVHVTASHRQVQALDADSLLAVQWLPGDRPILPVLHSILLADTSR</sequence>
<accession>A0AAW9HST1</accession>
<dbReference type="PANTHER" id="PTHR47707:SF1">
    <property type="entry name" value="NUDIX HYDROLASE FAMILY PROTEIN"/>
    <property type="match status" value="1"/>
</dbReference>
<dbReference type="PROSITE" id="PS00893">
    <property type="entry name" value="NUDIX_BOX"/>
    <property type="match status" value="1"/>
</dbReference>
<keyword evidence="3" id="KW-0515">Mutator protein</keyword>
<evidence type="ECO:0000256" key="10">
    <source>
        <dbReference type="ARBA" id="ARBA00035861"/>
    </source>
</evidence>
<comment type="cofactor">
    <cofactor evidence="1">
        <name>Mg(2+)</name>
        <dbReference type="ChEBI" id="CHEBI:18420"/>
    </cofactor>
</comment>
<dbReference type="AlphaFoldDB" id="A0AAW9HST1"/>
<dbReference type="PANTHER" id="PTHR47707">
    <property type="entry name" value="8-OXO-DGTP DIPHOSPHATASE"/>
    <property type="match status" value="1"/>
</dbReference>
<keyword evidence="9" id="KW-0234">DNA repair</keyword>
<dbReference type="GO" id="GO:0006260">
    <property type="term" value="P:DNA replication"/>
    <property type="evidence" value="ECO:0007669"/>
    <property type="project" value="UniProtKB-KW"/>
</dbReference>
<dbReference type="Gene3D" id="3.90.79.10">
    <property type="entry name" value="Nucleoside Triphosphate Pyrophosphohydrolase"/>
    <property type="match status" value="1"/>
</dbReference>